<organism evidence="3 4">
    <name type="scientific">Stylosanthes scabra</name>
    <dbReference type="NCBI Taxonomy" id="79078"/>
    <lineage>
        <taxon>Eukaryota</taxon>
        <taxon>Viridiplantae</taxon>
        <taxon>Streptophyta</taxon>
        <taxon>Embryophyta</taxon>
        <taxon>Tracheophyta</taxon>
        <taxon>Spermatophyta</taxon>
        <taxon>Magnoliopsida</taxon>
        <taxon>eudicotyledons</taxon>
        <taxon>Gunneridae</taxon>
        <taxon>Pentapetalae</taxon>
        <taxon>rosids</taxon>
        <taxon>fabids</taxon>
        <taxon>Fabales</taxon>
        <taxon>Fabaceae</taxon>
        <taxon>Papilionoideae</taxon>
        <taxon>50 kb inversion clade</taxon>
        <taxon>dalbergioids sensu lato</taxon>
        <taxon>Dalbergieae</taxon>
        <taxon>Pterocarpus clade</taxon>
        <taxon>Stylosanthes</taxon>
    </lineage>
</organism>
<dbReference type="Pfam" id="PF00646">
    <property type="entry name" value="F-box"/>
    <property type="match status" value="1"/>
</dbReference>
<dbReference type="InterPro" id="IPR036047">
    <property type="entry name" value="F-box-like_dom_sf"/>
</dbReference>
<name>A0ABU6Q3P8_9FABA</name>
<dbReference type="Gene3D" id="1.20.1280.50">
    <property type="match status" value="1"/>
</dbReference>
<evidence type="ECO:0000313" key="3">
    <source>
        <dbReference type="EMBL" id="MED6106091.1"/>
    </source>
</evidence>
<dbReference type="InterPro" id="IPR001810">
    <property type="entry name" value="F-box_dom"/>
</dbReference>
<keyword evidence="4" id="KW-1185">Reference proteome</keyword>
<feature type="region of interest" description="Disordered" evidence="1">
    <location>
        <begin position="236"/>
        <end position="270"/>
    </location>
</feature>
<comment type="caution">
    <text evidence="3">The sequence shown here is derived from an EMBL/GenBank/DDBJ whole genome shotgun (WGS) entry which is preliminary data.</text>
</comment>
<dbReference type="NCBIfam" id="TIGR01640">
    <property type="entry name" value="F_box_assoc_1"/>
    <property type="match status" value="1"/>
</dbReference>
<evidence type="ECO:0000256" key="1">
    <source>
        <dbReference type="SAM" id="MobiDB-lite"/>
    </source>
</evidence>
<protein>
    <recommendedName>
        <fullName evidence="2">F-box domain-containing protein</fullName>
    </recommendedName>
</protein>
<reference evidence="3 4" key="1">
    <citation type="journal article" date="2023" name="Plants (Basel)">
        <title>Bridging the Gap: Combining Genomics and Transcriptomics Approaches to Understand Stylosanthes scabra, an Orphan Legume from the Brazilian Caatinga.</title>
        <authorList>
            <person name="Ferreira-Neto J.R.C."/>
            <person name="da Silva M.D."/>
            <person name="Binneck E."/>
            <person name="de Melo N.F."/>
            <person name="da Silva R.H."/>
            <person name="de Melo A.L.T.M."/>
            <person name="Pandolfi V."/>
            <person name="Bustamante F.O."/>
            <person name="Brasileiro-Vidal A.C."/>
            <person name="Benko-Iseppon A.M."/>
        </authorList>
    </citation>
    <scope>NUCLEOTIDE SEQUENCE [LARGE SCALE GENOMIC DNA]</scope>
    <source>
        <tissue evidence="3">Leaves</tissue>
    </source>
</reference>
<evidence type="ECO:0000313" key="4">
    <source>
        <dbReference type="Proteomes" id="UP001341840"/>
    </source>
</evidence>
<sequence>MEKQEQKQISIHDILPLELIQRILLGVPARYLARLRCVSKLWYSLISDPHFAELHLQHSHTHRHMPLHRTLRDPAELGNWGCKFPGPSSLYGFGYDASLDDYLVVVAWHDTDRQHHLDCFSLRTDSWINLDSALPKPLDPWDWKLGGLFLNGSIHWLRVFDPLKTYNELNEGKKFLIISIPQQVVAYPDANLVLLGGCLTIYCRGYDADKTNIWVMKDYKVHSSWTLHVIPAMADSSSATNPGQKETITPTQSNLKSEQRVQAGGDSHSN</sequence>
<dbReference type="Proteomes" id="UP001341840">
    <property type="component" value="Unassembled WGS sequence"/>
</dbReference>
<dbReference type="InterPro" id="IPR050796">
    <property type="entry name" value="SCF_F-box_component"/>
</dbReference>
<accession>A0ABU6Q3P8</accession>
<dbReference type="SUPFAM" id="SSF81383">
    <property type="entry name" value="F-box domain"/>
    <property type="match status" value="1"/>
</dbReference>
<dbReference type="CDD" id="cd22157">
    <property type="entry name" value="F-box_AtFBW1-like"/>
    <property type="match status" value="1"/>
</dbReference>
<dbReference type="SMART" id="SM00256">
    <property type="entry name" value="FBOX"/>
    <property type="match status" value="1"/>
</dbReference>
<feature type="compositionally biased region" description="Polar residues" evidence="1">
    <location>
        <begin position="236"/>
        <end position="256"/>
    </location>
</feature>
<dbReference type="EMBL" id="JASCZI010000003">
    <property type="protein sequence ID" value="MED6106091.1"/>
    <property type="molecule type" value="Genomic_DNA"/>
</dbReference>
<gene>
    <name evidence="3" type="ORF">PIB30_001487</name>
</gene>
<proteinExistence type="predicted"/>
<dbReference type="PANTHER" id="PTHR31672:SF13">
    <property type="entry name" value="F-BOX PROTEIN CPR30-LIKE"/>
    <property type="match status" value="1"/>
</dbReference>
<dbReference type="PANTHER" id="PTHR31672">
    <property type="entry name" value="BNACNNG10540D PROTEIN"/>
    <property type="match status" value="1"/>
</dbReference>
<dbReference type="InterPro" id="IPR017451">
    <property type="entry name" value="F-box-assoc_interact_dom"/>
</dbReference>
<evidence type="ECO:0000259" key="2">
    <source>
        <dbReference type="SMART" id="SM00256"/>
    </source>
</evidence>
<feature type="domain" description="F-box" evidence="2">
    <location>
        <begin position="15"/>
        <end position="54"/>
    </location>
</feature>